<dbReference type="EMBL" id="JAACJL010000006">
    <property type="protein sequence ID" value="KAF4621602.1"/>
    <property type="molecule type" value="Genomic_DNA"/>
</dbReference>
<evidence type="ECO:0000313" key="1">
    <source>
        <dbReference type="EMBL" id="KAF4621602.1"/>
    </source>
</evidence>
<dbReference type="Proteomes" id="UP000521872">
    <property type="component" value="Unassembled WGS sequence"/>
</dbReference>
<reference evidence="1 2" key="1">
    <citation type="submission" date="2019-12" db="EMBL/GenBank/DDBJ databases">
        <authorList>
            <person name="Floudas D."/>
            <person name="Bentzer J."/>
            <person name="Ahren D."/>
            <person name="Johansson T."/>
            <person name="Persson P."/>
            <person name="Tunlid A."/>
        </authorList>
    </citation>
    <scope>NUCLEOTIDE SEQUENCE [LARGE SCALE GENOMIC DNA]</scope>
    <source>
        <strain evidence="1 2">CBS 102.39</strain>
    </source>
</reference>
<protein>
    <submittedName>
        <fullName evidence="1">Uncharacterized protein</fullName>
    </submittedName>
</protein>
<organism evidence="1 2">
    <name type="scientific">Agrocybe pediades</name>
    <dbReference type="NCBI Taxonomy" id="84607"/>
    <lineage>
        <taxon>Eukaryota</taxon>
        <taxon>Fungi</taxon>
        <taxon>Dikarya</taxon>
        <taxon>Basidiomycota</taxon>
        <taxon>Agaricomycotina</taxon>
        <taxon>Agaricomycetes</taxon>
        <taxon>Agaricomycetidae</taxon>
        <taxon>Agaricales</taxon>
        <taxon>Agaricineae</taxon>
        <taxon>Strophariaceae</taxon>
        <taxon>Agrocybe</taxon>
    </lineage>
</organism>
<dbReference type="AlphaFoldDB" id="A0A8H4R1R1"/>
<accession>A0A8H4R1R1</accession>
<proteinExistence type="predicted"/>
<keyword evidence="2" id="KW-1185">Reference proteome</keyword>
<evidence type="ECO:0000313" key="2">
    <source>
        <dbReference type="Proteomes" id="UP000521872"/>
    </source>
</evidence>
<comment type="caution">
    <text evidence="1">The sequence shown here is derived from an EMBL/GenBank/DDBJ whole genome shotgun (WGS) entry which is preliminary data.</text>
</comment>
<gene>
    <name evidence="1" type="ORF">D9613_012577</name>
</gene>
<name>A0A8H4R1R1_9AGAR</name>
<sequence>MGSHSSTLSAFDEPSITPTTFLNSRPEIDYRIRTMDSTSFSIFPQELFDHVIDEVGKSGQLGNNRAQQLAALALVSRSFRVRAHSHLFKKIELVTKQESRARLLVELLEANSQLASYITSLCLVIRFPDPDSKPALIYIFRALFNEKDNSTPCSLSVRLQRLGISWVLEKDMELALFEICHKPRLVSLLVSDYHLFPRNFLKYTFIKHLSLSKVRGGEPLPEHVFNTVPGRTLCREVVYLESLVHHHSVHAEALRLLDHASDRSTPPRAVFSQLKKLDLSMHPRQSSEKWDGMRDIAVLANGLQELSVDIFTAEYATKPIPLHQLPTLRKLTLRASSLSNNFSHIPASLRQEQLRPTLRDLAVTFNIFFSINTREPTDCKELLRRKLEQMQCPLADHFFAVSNSHHGLQSLVFTLAIRSRYYKQDEEVEYSSIIRAHFPLIVGRADLRFAIIVRELKELDRWTLYARTKRTRRGQERPDFNL</sequence>